<gene>
    <name evidence="1" type="ORF">DEO72_LG6g369</name>
</gene>
<dbReference type="AlphaFoldDB" id="A0A4D6M6R4"/>
<dbReference type="Proteomes" id="UP000501690">
    <property type="component" value="Linkage Group LG6"/>
</dbReference>
<dbReference type="EMBL" id="CP039350">
    <property type="protein sequence ID" value="QCD95674.1"/>
    <property type="molecule type" value="Genomic_DNA"/>
</dbReference>
<proteinExistence type="predicted"/>
<name>A0A4D6M6R4_VIGUN</name>
<accession>A0A4D6M6R4</accession>
<keyword evidence="2" id="KW-1185">Reference proteome</keyword>
<evidence type="ECO:0000313" key="1">
    <source>
        <dbReference type="EMBL" id="QCD95674.1"/>
    </source>
</evidence>
<reference evidence="1 2" key="1">
    <citation type="submission" date="2019-04" db="EMBL/GenBank/DDBJ databases">
        <title>An improved genome assembly and genetic linkage map for asparagus bean, Vigna unguiculata ssp. sesquipedialis.</title>
        <authorList>
            <person name="Xia Q."/>
            <person name="Zhang R."/>
            <person name="Dong Y."/>
        </authorList>
    </citation>
    <scope>NUCLEOTIDE SEQUENCE [LARGE SCALE GENOMIC DNA]</scope>
    <source>
        <tissue evidence="1">Leaf</tissue>
    </source>
</reference>
<protein>
    <submittedName>
        <fullName evidence="1">Uncharacterized protein</fullName>
    </submittedName>
</protein>
<organism evidence="1 2">
    <name type="scientific">Vigna unguiculata</name>
    <name type="common">Cowpea</name>
    <dbReference type="NCBI Taxonomy" id="3917"/>
    <lineage>
        <taxon>Eukaryota</taxon>
        <taxon>Viridiplantae</taxon>
        <taxon>Streptophyta</taxon>
        <taxon>Embryophyta</taxon>
        <taxon>Tracheophyta</taxon>
        <taxon>Spermatophyta</taxon>
        <taxon>Magnoliopsida</taxon>
        <taxon>eudicotyledons</taxon>
        <taxon>Gunneridae</taxon>
        <taxon>Pentapetalae</taxon>
        <taxon>rosids</taxon>
        <taxon>fabids</taxon>
        <taxon>Fabales</taxon>
        <taxon>Fabaceae</taxon>
        <taxon>Papilionoideae</taxon>
        <taxon>50 kb inversion clade</taxon>
        <taxon>NPAAA clade</taxon>
        <taxon>indigoferoid/millettioid clade</taxon>
        <taxon>Phaseoleae</taxon>
        <taxon>Vigna</taxon>
    </lineage>
</organism>
<evidence type="ECO:0000313" key="2">
    <source>
        <dbReference type="Proteomes" id="UP000501690"/>
    </source>
</evidence>
<sequence>MHSTFLPCQTISTILSTQTLSTFVPYETLSIRIALSLFLPPQTVATSLTPPETLSSNPNFFSYSQLFLCFCASISLTPPQTLSIALESHSPPFCLLKP</sequence>